<dbReference type="EMBL" id="DS235863">
    <property type="protein sequence ID" value="EEB19309.1"/>
    <property type="molecule type" value="Genomic_DNA"/>
</dbReference>
<gene>
    <name evidence="3" type="primary">8234828</name>
    <name evidence="2" type="ORF">Phum_PHUM566140</name>
</gene>
<dbReference type="eggNOG" id="KOG1384">
    <property type="taxonomic scope" value="Eukaryota"/>
</dbReference>
<evidence type="ECO:0000313" key="4">
    <source>
        <dbReference type="Proteomes" id="UP000009046"/>
    </source>
</evidence>
<dbReference type="Gene3D" id="3.40.50.300">
    <property type="entry name" value="P-loop containing nucleotide triphosphate hydrolases"/>
    <property type="match status" value="1"/>
</dbReference>
<keyword evidence="2" id="KW-0808">Transferase</keyword>
<dbReference type="HOGENOM" id="CLU_1995330_0_0_1"/>
<dbReference type="EMBL" id="AAZO01006877">
    <property type="status" value="NOT_ANNOTATED_CDS"/>
    <property type="molecule type" value="Genomic_DNA"/>
</dbReference>
<dbReference type="OrthoDB" id="775260at2759"/>
<keyword evidence="4" id="KW-1185">Reference proteome</keyword>
<dbReference type="STRING" id="121224.E0W104"/>
<organism>
    <name type="scientific">Pediculus humanus subsp. corporis</name>
    <name type="common">Body louse</name>
    <dbReference type="NCBI Taxonomy" id="121224"/>
    <lineage>
        <taxon>Eukaryota</taxon>
        <taxon>Metazoa</taxon>
        <taxon>Ecdysozoa</taxon>
        <taxon>Arthropoda</taxon>
        <taxon>Hexapoda</taxon>
        <taxon>Insecta</taxon>
        <taxon>Pterygota</taxon>
        <taxon>Neoptera</taxon>
        <taxon>Paraneoptera</taxon>
        <taxon>Psocodea</taxon>
        <taxon>Troctomorpha</taxon>
        <taxon>Phthiraptera</taxon>
        <taxon>Anoplura</taxon>
        <taxon>Pediculidae</taxon>
        <taxon>Pediculus</taxon>
    </lineage>
</organism>
<dbReference type="AlphaFoldDB" id="E0W104"/>
<evidence type="ECO:0000256" key="1">
    <source>
        <dbReference type="SAM" id="MobiDB-lite"/>
    </source>
</evidence>
<dbReference type="GeneID" id="8234828"/>
<proteinExistence type="predicted"/>
<dbReference type="InParanoid" id="E0W104"/>
<dbReference type="VEuPathDB" id="VectorBase:PHUM566140"/>
<dbReference type="GO" id="GO:0016740">
    <property type="term" value="F:transferase activity"/>
    <property type="evidence" value="ECO:0007669"/>
    <property type="project" value="UniProtKB-KW"/>
</dbReference>
<dbReference type="RefSeq" id="XP_002432047.1">
    <property type="nucleotide sequence ID" value="XM_002432002.1"/>
</dbReference>
<reference evidence="2" key="2">
    <citation type="submission" date="2007-04" db="EMBL/GenBank/DDBJ databases">
        <title>The genome of the human body louse.</title>
        <authorList>
            <consortium name="The Human Body Louse Genome Consortium"/>
            <person name="Kirkness E."/>
            <person name="Walenz B."/>
            <person name="Hass B."/>
            <person name="Bruggner R."/>
            <person name="Strausberg R."/>
        </authorList>
    </citation>
    <scope>NUCLEOTIDE SEQUENCE</scope>
    <source>
        <strain evidence="2">USDA</strain>
    </source>
</reference>
<feature type="region of interest" description="Disordered" evidence="1">
    <location>
        <begin position="45"/>
        <end position="67"/>
    </location>
</feature>
<accession>E0W104</accession>
<dbReference type="InterPro" id="IPR027417">
    <property type="entry name" value="P-loop_NTPase"/>
</dbReference>
<dbReference type="EnsemblMetazoa" id="PHUM566140-RA">
    <property type="protein sequence ID" value="PHUM566140-PA"/>
    <property type="gene ID" value="PHUM566140"/>
</dbReference>
<reference evidence="3" key="3">
    <citation type="submission" date="2020-05" db="UniProtKB">
        <authorList>
            <consortium name="EnsemblMetazoa"/>
        </authorList>
    </citation>
    <scope>IDENTIFICATION</scope>
    <source>
        <strain evidence="3">USDA</strain>
    </source>
</reference>
<dbReference type="CTD" id="8234828"/>
<dbReference type="Proteomes" id="UP000009046">
    <property type="component" value="Unassembled WGS sequence"/>
</dbReference>
<evidence type="ECO:0000313" key="3">
    <source>
        <dbReference type="EnsemblMetazoa" id="PHUM566140-PA"/>
    </source>
</evidence>
<dbReference type="KEGG" id="phu:Phum_PHUM566140"/>
<sequence>MVNSRFGENLIKDITERGKLPIIVGGTNYYIESVLYNVLIDPTVSSDDEEEEGGGEGQIENDVVNSKVDKATEAKKMKLSNEWKEKEFQERVEKLDNVTLHEKLKEIDPDMADVLHPNNRRKIIR</sequence>
<dbReference type="Pfam" id="PF01715">
    <property type="entry name" value="IPPT"/>
    <property type="match status" value="1"/>
</dbReference>
<evidence type="ECO:0000313" key="2">
    <source>
        <dbReference type="EMBL" id="EEB19309.1"/>
    </source>
</evidence>
<protein>
    <submittedName>
        <fullName evidence="2 3">tRNA isopentenyltransferase, putative</fullName>
    </submittedName>
</protein>
<reference evidence="2" key="1">
    <citation type="submission" date="2007-04" db="EMBL/GenBank/DDBJ databases">
        <title>Annotation of Pediculus humanus corporis strain USDA.</title>
        <authorList>
            <person name="Kirkness E."/>
            <person name="Hannick L."/>
            <person name="Hass B."/>
            <person name="Bruggner R."/>
            <person name="Lawson D."/>
            <person name="Bidwell S."/>
            <person name="Joardar V."/>
            <person name="Caler E."/>
            <person name="Walenz B."/>
            <person name="Inman J."/>
            <person name="Schobel S."/>
            <person name="Galinsky K."/>
            <person name="Amedeo P."/>
            <person name="Strausberg R."/>
        </authorList>
    </citation>
    <scope>NUCLEOTIDE SEQUENCE</scope>
    <source>
        <strain evidence="2">USDA</strain>
    </source>
</reference>
<name>E0W104_PEDHC</name>
<dbReference type="OMA" id="MKLSNEW"/>
<dbReference type="Gene3D" id="1.10.20.140">
    <property type="match status" value="1"/>
</dbReference>